<accession>A0ACB7YHF3</accession>
<protein>
    <submittedName>
        <fullName evidence="1">Uncharacterized protein</fullName>
    </submittedName>
</protein>
<sequence>MYLKLLSRLPLKALGSLCAVRRVNTGGIWSLMRKSALLPLGMLPQAEDFHTFPFSAASNYSPQSGNLCGAASGNLDCVDDMSYEDPFPCEIFREVWPQIEGSLVSLAVRQGDKTLIQLPGTIISSDGIVATCASNLCYLKSKELKATIDVKVVDTKATYVGVLLVADFCSTVALIKIMSPRQQKVARFVKLDYSNLQSLLTTQSWAIAMGCIPDHRRFSFAESYNCLASIRSVANEIENEQTDARTSGRVIKAELDDILSFTGGPLVDPDFKGSFIGGPLVNSHFGVVGVIHYEDCCGIKATPINDVLKCLELFKKPQGTS</sequence>
<keyword evidence="2" id="KW-1185">Reference proteome</keyword>
<evidence type="ECO:0000313" key="2">
    <source>
        <dbReference type="Proteomes" id="UP000828048"/>
    </source>
</evidence>
<evidence type="ECO:0000313" key="1">
    <source>
        <dbReference type="EMBL" id="KAH7852598.1"/>
    </source>
</evidence>
<proteinExistence type="predicted"/>
<reference evidence="1 2" key="1">
    <citation type="journal article" date="2021" name="Hortic Res">
        <title>High-quality reference genome and annotation aids understanding of berry development for evergreen blueberry (Vaccinium darrowii).</title>
        <authorList>
            <person name="Yu J."/>
            <person name="Hulse-Kemp A.M."/>
            <person name="Babiker E."/>
            <person name="Staton M."/>
        </authorList>
    </citation>
    <scope>NUCLEOTIDE SEQUENCE [LARGE SCALE GENOMIC DNA]</scope>
    <source>
        <strain evidence="2">cv. NJ 8807/NJ 8810</strain>
        <tissue evidence="1">Young leaf</tissue>
    </source>
</reference>
<dbReference type="EMBL" id="CM037158">
    <property type="protein sequence ID" value="KAH7852598.1"/>
    <property type="molecule type" value="Genomic_DNA"/>
</dbReference>
<organism evidence="1 2">
    <name type="scientific">Vaccinium darrowii</name>
    <dbReference type="NCBI Taxonomy" id="229202"/>
    <lineage>
        <taxon>Eukaryota</taxon>
        <taxon>Viridiplantae</taxon>
        <taxon>Streptophyta</taxon>
        <taxon>Embryophyta</taxon>
        <taxon>Tracheophyta</taxon>
        <taxon>Spermatophyta</taxon>
        <taxon>Magnoliopsida</taxon>
        <taxon>eudicotyledons</taxon>
        <taxon>Gunneridae</taxon>
        <taxon>Pentapetalae</taxon>
        <taxon>asterids</taxon>
        <taxon>Ericales</taxon>
        <taxon>Ericaceae</taxon>
        <taxon>Vaccinioideae</taxon>
        <taxon>Vaccinieae</taxon>
        <taxon>Vaccinium</taxon>
    </lineage>
</organism>
<name>A0ACB7YHF3_9ERIC</name>
<gene>
    <name evidence="1" type="ORF">Vadar_026948</name>
</gene>
<comment type="caution">
    <text evidence="1">The sequence shown here is derived from an EMBL/GenBank/DDBJ whole genome shotgun (WGS) entry which is preliminary data.</text>
</comment>
<dbReference type="Proteomes" id="UP000828048">
    <property type="component" value="Chromosome 8"/>
</dbReference>